<dbReference type="SUPFAM" id="SSF57850">
    <property type="entry name" value="RING/U-box"/>
    <property type="match status" value="1"/>
</dbReference>
<protein>
    <recommendedName>
        <fullName evidence="6">RING-type domain-containing protein</fullName>
    </recommendedName>
</protein>
<dbReference type="InterPro" id="IPR021978">
    <property type="entry name" value="PML-like_CC"/>
</dbReference>
<dbReference type="Ensembl" id="ENSLLTT00000008468.1">
    <property type="protein sequence ID" value="ENSLLTP00000008162.1"/>
    <property type="gene ID" value="ENSLLTG00000006165.1"/>
</dbReference>
<dbReference type="GO" id="GO:0005654">
    <property type="term" value="C:nucleoplasm"/>
    <property type="evidence" value="ECO:0007669"/>
    <property type="project" value="TreeGrafter"/>
</dbReference>
<evidence type="ECO:0008006" key="6">
    <source>
        <dbReference type="Google" id="ProtNLM"/>
    </source>
</evidence>
<dbReference type="GO" id="GO:0003676">
    <property type="term" value="F:nucleic acid binding"/>
    <property type="evidence" value="ECO:0007669"/>
    <property type="project" value="InterPro"/>
</dbReference>
<dbReference type="GeneTree" id="ENSGT00510000048454"/>
<sequence>ISQNSQPGPCLTMFLSCLLLPQEMNGEFQFLLCDRCHSQVLDPILLPCLHNLCSQCHEENKPIGLCIICGTPYSHSAEIPKNPDHVFFANLQFKFSPYQKVTGNQRLVCENCETEVKFLSSLISSNQKSQTLPFLFPSLYCKQYNQSMCTICALLDSEHMGQLCNISQEIQCRQDELQNMSVELKEKKNAYDKSYSSHEELVRNMVRLRNETQELIQQKIEEMIQILQEKGEGYLAEVEAHHNHQVQEVKKKLQEMDGVFQRITSSQRLVEKLHLYVSGQEVLEIHPFLRKSMMELRRKQPSTAEGVKVKNFLETKSQLQNLLERVTNNKGKVLQSGLPFLTIGISVTKQHSYSASRQGPNFRMISTRGCIQPVRTGSHVPVLRISCILNFVEKHVQVHRFHSSTWTKDVSLFIAAGNSLHLVVLGDKGTVFHVMISYQENSRERVSVFGMDEILQYLSSLQMPILVGYKLWSMDIPALLDALQEINKELQFEEPILGFSDALPLIREKFPDISKYTLKNLDRKYLCGKLDHTNTSNCVRILMKLCTRYEINKEFSRIRLIACSSFRCYSSLQLLLRERVLSVPSVQTLALHNISLDTLQCIYLSDPKKGLKKLCRHLNTKLRIREKKIQRLSKSPYLFPTPPIVLSRFFTSRDSFRDTLSCYGVKMTLLRTQGNSSGMKPHSTGCYAWSK</sequence>
<keyword evidence="5" id="KW-1185">Reference proteome</keyword>
<feature type="domain" description="PML C-terminal" evidence="3">
    <location>
        <begin position="568"/>
        <end position="635"/>
    </location>
</feature>
<dbReference type="InterPro" id="IPR013083">
    <property type="entry name" value="Znf_RING/FYVE/PHD"/>
</dbReference>
<dbReference type="AlphaFoldDB" id="A0A8C5RVD2"/>
<feature type="domain" description="PML-like coiled-coil" evidence="2">
    <location>
        <begin position="177"/>
        <end position="334"/>
    </location>
</feature>
<dbReference type="Pfam" id="PF25244">
    <property type="entry name" value="PML_C"/>
    <property type="match status" value="1"/>
</dbReference>
<keyword evidence="1" id="KW-0175">Coiled coil</keyword>
<accession>A0A8C5RVD2</accession>
<dbReference type="PANTHER" id="PTHR25462:SF302">
    <property type="entry name" value="PROTEIN PML"/>
    <property type="match status" value="1"/>
</dbReference>
<name>A0A8C5RVD2_LATLA</name>
<evidence type="ECO:0000313" key="5">
    <source>
        <dbReference type="Proteomes" id="UP000694406"/>
    </source>
</evidence>
<dbReference type="GO" id="GO:0008630">
    <property type="term" value="P:intrinsic apoptotic signaling pathway in response to DNA damage"/>
    <property type="evidence" value="ECO:0007669"/>
    <property type="project" value="TreeGrafter"/>
</dbReference>
<dbReference type="PANTHER" id="PTHR25462">
    <property type="entry name" value="BONUS, ISOFORM C-RELATED"/>
    <property type="match status" value="1"/>
</dbReference>
<organism evidence="4 5">
    <name type="scientific">Laticauda laticaudata</name>
    <name type="common">Blue-ringed sea krait</name>
    <name type="synonym">Blue-lipped sea krait</name>
    <dbReference type="NCBI Taxonomy" id="8630"/>
    <lineage>
        <taxon>Eukaryota</taxon>
        <taxon>Metazoa</taxon>
        <taxon>Chordata</taxon>
        <taxon>Craniata</taxon>
        <taxon>Vertebrata</taxon>
        <taxon>Euteleostomi</taxon>
        <taxon>Lepidosauria</taxon>
        <taxon>Squamata</taxon>
        <taxon>Bifurcata</taxon>
        <taxon>Unidentata</taxon>
        <taxon>Episquamata</taxon>
        <taxon>Toxicofera</taxon>
        <taxon>Serpentes</taxon>
        <taxon>Colubroidea</taxon>
        <taxon>Elapidae</taxon>
        <taxon>Laticaudinae</taxon>
        <taxon>Laticauda</taxon>
    </lineage>
</organism>
<dbReference type="InterPro" id="IPR036397">
    <property type="entry name" value="RNaseH_sf"/>
</dbReference>
<dbReference type="GO" id="GO:0045087">
    <property type="term" value="P:innate immune response"/>
    <property type="evidence" value="ECO:0007669"/>
    <property type="project" value="TreeGrafter"/>
</dbReference>
<evidence type="ECO:0000256" key="1">
    <source>
        <dbReference type="SAM" id="Coils"/>
    </source>
</evidence>
<evidence type="ECO:0000259" key="2">
    <source>
        <dbReference type="Pfam" id="PF12126"/>
    </source>
</evidence>
<dbReference type="Gene3D" id="3.30.40.10">
    <property type="entry name" value="Zinc/RING finger domain, C3HC4 (zinc finger)"/>
    <property type="match status" value="1"/>
</dbReference>
<reference evidence="4" key="2">
    <citation type="submission" date="2025-09" db="UniProtKB">
        <authorList>
            <consortium name="Ensembl"/>
        </authorList>
    </citation>
    <scope>IDENTIFICATION</scope>
</reference>
<dbReference type="SUPFAM" id="SSF53098">
    <property type="entry name" value="Ribonuclease H-like"/>
    <property type="match status" value="1"/>
</dbReference>
<dbReference type="Proteomes" id="UP000694406">
    <property type="component" value="Unplaced"/>
</dbReference>
<dbReference type="InterPro" id="IPR057617">
    <property type="entry name" value="PML_C"/>
</dbReference>
<reference evidence="4" key="1">
    <citation type="submission" date="2025-08" db="UniProtKB">
        <authorList>
            <consortium name="Ensembl"/>
        </authorList>
    </citation>
    <scope>IDENTIFICATION</scope>
</reference>
<evidence type="ECO:0000313" key="4">
    <source>
        <dbReference type="Ensembl" id="ENSLLTP00000008162.1"/>
    </source>
</evidence>
<feature type="coiled-coil region" evidence="1">
    <location>
        <begin position="170"/>
        <end position="218"/>
    </location>
</feature>
<evidence type="ECO:0000259" key="3">
    <source>
        <dbReference type="Pfam" id="PF25244"/>
    </source>
</evidence>
<dbReference type="Pfam" id="PF12126">
    <property type="entry name" value="PML_CC"/>
    <property type="match status" value="1"/>
</dbReference>
<proteinExistence type="predicted"/>
<dbReference type="InterPro" id="IPR047153">
    <property type="entry name" value="TRIM45/56/19-like"/>
</dbReference>
<dbReference type="Gene3D" id="3.30.420.10">
    <property type="entry name" value="Ribonuclease H-like superfamily/Ribonuclease H"/>
    <property type="match status" value="1"/>
</dbReference>
<dbReference type="InterPro" id="IPR012337">
    <property type="entry name" value="RNaseH-like_sf"/>
</dbReference>
<dbReference type="GO" id="GO:0044790">
    <property type="term" value="P:suppression of viral release by host"/>
    <property type="evidence" value="ECO:0007669"/>
    <property type="project" value="TreeGrafter"/>
</dbReference>